<sequence length="451" mass="50075">MVAAAVCMTGALVTLPAEAAPPKMDNASCQDCHNGKKGKLEAKNADGEKRELFIIENEKFRKGVHAKMECVACHTEIVDSKANHKIDAKAKKPDCASCHEDLWAKAKKDGKAKEKARLGTVVENVDAYKKSFHAKENQDDETKVNATCTQCHNTHTFDIPAKGTEERKEWRQNEPSACGKSCHEDQFDEFEGSIHGDKLLNEGETKAATCSDCHTAHSVGNTSAVTFKQKVLETCGDCHDDQFKSYERTQHGKLATHAGGNTVRCMDCHGSHGIFLVTKLKDPRKMVAQDNKMCISCHTSDKKFEKYAPMKTGGKAGEKIERPDLDEQHKWLPNTKLHWKSVRCIDCHTSAKADMSHEILGEKKAERMCVTCHTKDSQLATRLYRHLADEEKQKFGFANSVILSNSYVIGATRHPLLDTLIIAMAALTFLGVLGHGLIRYLGAKKRRNNAK</sequence>
<evidence type="ECO:0000256" key="2">
    <source>
        <dbReference type="SAM" id="Phobius"/>
    </source>
</evidence>
<dbReference type="Proteomes" id="UP000197535">
    <property type="component" value="Unassembled WGS sequence"/>
</dbReference>
<reference evidence="5 6" key="1">
    <citation type="submission" date="2016-02" db="EMBL/GenBank/DDBJ databases">
        <authorList>
            <person name="Wen L."/>
            <person name="He K."/>
            <person name="Yang H."/>
        </authorList>
    </citation>
    <scope>NUCLEOTIDE SEQUENCE [LARGE SCALE GENOMIC DNA]</scope>
    <source>
        <strain evidence="5 6">TSA40</strain>
    </source>
</reference>
<dbReference type="InterPro" id="IPR010177">
    <property type="entry name" value="Paired_CXXCH_1"/>
</dbReference>
<accession>A0A254TSI1</accession>
<dbReference type="Gene3D" id="1.10.780.10">
    <property type="entry name" value="Hydroxylamine Oxidoreductase, Chain A, domain 1"/>
    <property type="match status" value="3"/>
</dbReference>
<name>A0A254TSI1_9BURK</name>
<evidence type="ECO:0000313" key="5">
    <source>
        <dbReference type="EMBL" id="OWW22688.1"/>
    </source>
</evidence>
<proteinExistence type="predicted"/>
<keyword evidence="2" id="KW-0472">Membrane</keyword>
<dbReference type="SUPFAM" id="SSF48695">
    <property type="entry name" value="Multiheme cytochromes"/>
    <property type="match status" value="1"/>
</dbReference>
<keyword evidence="2" id="KW-1133">Transmembrane helix</keyword>
<protein>
    <recommendedName>
        <fullName evidence="4">Doubled CXXCH motif domain-containing protein</fullName>
    </recommendedName>
</protein>
<evidence type="ECO:0000313" key="6">
    <source>
        <dbReference type="Proteomes" id="UP000197535"/>
    </source>
</evidence>
<gene>
    <name evidence="5" type="ORF">AYR66_27495</name>
</gene>
<dbReference type="Pfam" id="PF09699">
    <property type="entry name" value="Paired_CXXCH_1"/>
    <property type="match status" value="1"/>
</dbReference>
<dbReference type="InterPro" id="IPR036280">
    <property type="entry name" value="Multihaem_cyt_sf"/>
</dbReference>
<evidence type="ECO:0000256" key="1">
    <source>
        <dbReference type="ARBA" id="ARBA00022729"/>
    </source>
</evidence>
<keyword evidence="6" id="KW-1185">Reference proteome</keyword>
<evidence type="ECO:0000256" key="3">
    <source>
        <dbReference type="SAM" id="SignalP"/>
    </source>
</evidence>
<feature type="signal peptide" evidence="3">
    <location>
        <begin position="1"/>
        <end position="19"/>
    </location>
</feature>
<evidence type="ECO:0000259" key="4">
    <source>
        <dbReference type="Pfam" id="PF09699"/>
    </source>
</evidence>
<feature type="chain" id="PRO_5012513343" description="Doubled CXXCH motif domain-containing protein" evidence="3">
    <location>
        <begin position="20"/>
        <end position="451"/>
    </location>
</feature>
<feature type="domain" description="Doubled CXXCH motif" evidence="4">
    <location>
        <begin position="207"/>
        <end position="242"/>
    </location>
</feature>
<dbReference type="AlphaFoldDB" id="A0A254TSI1"/>
<keyword evidence="1 3" id="KW-0732">Signal</keyword>
<dbReference type="InterPro" id="IPR051829">
    <property type="entry name" value="Multiheme_Cytochr_ET"/>
</dbReference>
<organism evidence="5 6">
    <name type="scientific">Noviherbaspirillum denitrificans</name>
    <dbReference type="NCBI Taxonomy" id="1968433"/>
    <lineage>
        <taxon>Bacteria</taxon>
        <taxon>Pseudomonadati</taxon>
        <taxon>Pseudomonadota</taxon>
        <taxon>Betaproteobacteria</taxon>
        <taxon>Burkholderiales</taxon>
        <taxon>Oxalobacteraceae</taxon>
        <taxon>Noviherbaspirillum</taxon>
    </lineage>
</organism>
<feature type="transmembrane region" description="Helical" evidence="2">
    <location>
        <begin position="420"/>
        <end position="441"/>
    </location>
</feature>
<dbReference type="PANTHER" id="PTHR35038">
    <property type="entry name" value="DISSIMILATORY SULFITE REDUCTASE SIRA"/>
    <property type="match status" value="1"/>
</dbReference>
<comment type="caution">
    <text evidence="5">The sequence shown here is derived from an EMBL/GenBank/DDBJ whole genome shotgun (WGS) entry which is preliminary data.</text>
</comment>
<keyword evidence="2" id="KW-0812">Transmembrane</keyword>
<dbReference type="EMBL" id="LSTO01000001">
    <property type="protein sequence ID" value="OWW22688.1"/>
    <property type="molecule type" value="Genomic_DNA"/>
</dbReference>